<evidence type="ECO:0000313" key="6">
    <source>
        <dbReference type="Proteomes" id="UP000253817"/>
    </source>
</evidence>
<feature type="domain" description="BIG2" evidence="3">
    <location>
        <begin position="472"/>
        <end position="548"/>
    </location>
</feature>
<dbReference type="OrthoDB" id="3177874at2"/>
<dbReference type="Pfam" id="PF02368">
    <property type="entry name" value="Big_2"/>
    <property type="match status" value="1"/>
</dbReference>
<evidence type="ECO:0000256" key="2">
    <source>
        <dbReference type="SAM" id="Phobius"/>
    </source>
</evidence>
<keyword evidence="2" id="KW-1133">Transmembrane helix</keyword>
<dbReference type="InterPro" id="IPR003343">
    <property type="entry name" value="Big_2"/>
</dbReference>
<dbReference type="Gene3D" id="2.60.40.1080">
    <property type="match status" value="1"/>
</dbReference>
<accession>A0A3N0J2F0</accession>
<keyword evidence="2" id="KW-0812">Transmembrane</keyword>
<keyword evidence="2" id="KW-0472">Membrane</keyword>
<reference evidence="5" key="3">
    <citation type="journal article" date="2019" name="Microbiol. Resour. Announc.">
        <title>Draft Genome Sequences of Type Strains of Gordonibacter faecihominis, Paraeggerthella hongkongensis, Parvibacter caecicola,Slackia equolifaciens, Slackia faecicanis, and Slackia isoflavoniconvertens.</title>
        <authorList>
            <person name="Danylec N."/>
            <person name="Stoll D.A."/>
            <person name="Dotsch A."/>
            <person name="Huch M."/>
        </authorList>
    </citation>
    <scope>NUCLEOTIDE SEQUENCE</scope>
    <source>
        <strain evidence="5">DSM 16107</strain>
    </source>
</reference>
<proteinExistence type="predicted"/>
<reference evidence="7" key="2">
    <citation type="submission" date="2018-05" db="EMBL/GenBank/DDBJ databases">
        <title>Genome Sequencing of selected type strains of the family Eggerthellaceae.</title>
        <authorList>
            <person name="Danylec N."/>
            <person name="Stoll D.A."/>
            <person name="Doetsch A."/>
            <person name="Huch M."/>
        </authorList>
    </citation>
    <scope>NUCLEOTIDE SEQUENCE [LARGE SCALE GENOMIC DNA]</scope>
    <source>
        <strain evidence="7">DSM 16107</strain>
    </source>
</reference>
<gene>
    <name evidence="4" type="ORF">C1876_01200</name>
    <name evidence="5" type="ORF">DMP09_00440</name>
</gene>
<feature type="compositionally biased region" description="Pro residues" evidence="1">
    <location>
        <begin position="3331"/>
        <end position="3360"/>
    </location>
</feature>
<feature type="compositionally biased region" description="Low complexity" evidence="1">
    <location>
        <begin position="77"/>
        <end position="95"/>
    </location>
</feature>
<feature type="region of interest" description="Disordered" evidence="1">
    <location>
        <begin position="43"/>
        <end position="98"/>
    </location>
</feature>
<name>A0A3N0J2F0_9ACTN</name>
<feature type="region of interest" description="Disordered" evidence="1">
    <location>
        <begin position="3455"/>
        <end position="3478"/>
    </location>
</feature>
<evidence type="ECO:0000256" key="1">
    <source>
        <dbReference type="SAM" id="MobiDB-lite"/>
    </source>
</evidence>
<dbReference type="Proteomes" id="UP000270112">
    <property type="component" value="Unassembled WGS sequence"/>
</dbReference>
<feature type="region of interest" description="Disordered" evidence="1">
    <location>
        <begin position="3327"/>
        <end position="3360"/>
    </location>
</feature>
<dbReference type="InterPro" id="IPR008964">
    <property type="entry name" value="Invasin/intimin_cell_adhesion"/>
</dbReference>
<feature type="transmembrane region" description="Helical" evidence="2">
    <location>
        <begin position="12"/>
        <end position="36"/>
    </location>
</feature>
<feature type="region of interest" description="Disordered" evidence="1">
    <location>
        <begin position="193"/>
        <end position="236"/>
    </location>
</feature>
<dbReference type="SUPFAM" id="SSF49373">
    <property type="entry name" value="Invasin/intimin cell-adhesion fragments"/>
    <property type="match status" value="1"/>
</dbReference>
<evidence type="ECO:0000313" key="4">
    <source>
        <dbReference type="EMBL" id="RDB71399.1"/>
    </source>
</evidence>
<comment type="caution">
    <text evidence="5">The sequence shown here is derived from an EMBL/GenBank/DDBJ whole genome shotgun (WGS) entry which is preliminary data.</text>
</comment>
<keyword evidence="6" id="KW-1185">Reference proteome</keyword>
<organism evidence="5 7">
    <name type="scientific">Eggerthella sinensis</name>
    <dbReference type="NCBI Taxonomy" id="242230"/>
    <lineage>
        <taxon>Bacteria</taxon>
        <taxon>Bacillati</taxon>
        <taxon>Actinomycetota</taxon>
        <taxon>Coriobacteriia</taxon>
        <taxon>Eggerthellales</taxon>
        <taxon>Eggerthellaceae</taxon>
        <taxon>Eggerthella</taxon>
    </lineage>
</organism>
<evidence type="ECO:0000313" key="7">
    <source>
        <dbReference type="Proteomes" id="UP000270112"/>
    </source>
</evidence>
<evidence type="ECO:0000259" key="3">
    <source>
        <dbReference type="SMART" id="SM00635"/>
    </source>
</evidence>
<feature type="compositionally biased region" description="Acidic residues" evidence="1">
    <location>
        <begin position="227"/>
        <end position="236"/>
    </location>
</feature>
<sequence>MLERMLDLKNTFEGKFIAVFMSVVLVMSMTNIFAFAGNEGEQAPADETATEQPAKASEQAVDASDEQAVSEAVQHGTDAAASDASDTNAPAATPSEPLVTTAVDEAVVTFEMENAYVSVKDQVLSGKTLTTELHKELQFSASADTGFELESITAKNAANADVPVTTQDGISTIAAEYVDSTLVVTATAKAVAADEPAVETKPITSDTKIEATEDVETPEGDKPATDVADESAVEAPAVDDEVVEVEADVSSPAFEGYATVGGTTVKVTAAEGILPEGTTVQAVQIDRQDVVDAVAEKVESQGKVLENAVAIDVTLLDADGNEIQPEGAVNVCFFDSNVEGDEVGVYRVSDDASTVETIGTRQADTAIQSFDVDHFTIYVVGGMEVSSKSISGPSTVTVGKSIELQSDLGKGANNGHKWSVFPGDRTSDASISDQGKGKAVLKGISEGHITVYHNYGNNSDNIEIEIVSDGQGVKAIVVSGDSSVAVGQTTQLTAAVSPDNVSAPQLTWSSSNPAAATVDGNGLVTGVSGGSAVITAKVGNVVSNQFVVTVVAYTVSFYSNYPTDAKKFTYDGKTGKGEIVDAVNTYAVYQMAPSEKTFDAIDGYNSTNYTFTKWTTNADGSGESFEPGDAIEVGSNVSLFAQWKKTENASPVRVKINYTSVGHNSNTQLDAVSGVDNGDGTITFQLHKQEKVQIWNNGSKLSGWTVDNDTYPLGSVVTINKSAFSKSGNTYTISATASYGQETTAEFFLLKPSVTDIGGDINNSGNYYYVGQGGIKTTDGNITIDYKLDGSKNVNDYITSAPSANAIADIANISIGEAQGVRWYKIINTSTAWHVDGMLYTVGKYWNVNYYDNGELVKTEIVQDGSGFNILDNAPDTSQGGFDSWTYLSGTSVGKDAVNVTNDINVYAKYKDRYNINGIIDNGGTVTNSGQTVYSGSSSKAMAFTPAEGYAIKSIAIDNRELSESEIAKAVGSDGTYVYPVISKVTSNHSVVVKTAKMVTLTYDLNGGTGVAPSAVKMEKGTTFTTFASGDGLSNKKATFKGWSTDPDSLEPMSSIVMDGDKTVYAIWVDVYDVYYDVQTYENNDPSKIGWVEVHPAGAPTTFEVKAGTDPAATPTRLDWMPETVQFKELGIDGAPQGVTKHFLYWDLTNKNTSGSRDNMYIRVAYAGSPQSNDLSDGTVGVNNVDPANGSAYRQGMVTVKTHYIDVNGTVDHALLTGDITAGMWEPEQKVATEQLYFAWQYDNKVNLAVANTSDEWVLNTVVRSDGGLAQGADGAVSLGDVAGNSTVDIYLTPKYAVNYFDVTSGTAEPVGGAQVGTISSGQTGTIVMPSGVDLIENLAVRELPSALGSTYTGWNTAESMNGEQVNAGSALELSLFEGTTRSLDLYAKSTQNVYEVSYEWSGSVPNGVELPAGKDDLLYNESFVVDTTYAKNYQVSVKDTYGNVTDVYTFSGWDASGTLTITDDVTIKGTWTHQSIPVPSNRVEYDWTWDGKTPSSADEPSAPVDPNMYVPNQPYKVDEQFTPESTIDHHDAYGNVDGRWTFSGWDDPNHGVMDNDGVKITGTWTWESIAVAKHDVTYDWTGSIPDGASLPSNIIGLVKGQPYRIDANYTDETRIETHDAYGNIIGVYAFSGWTDPGNGTMDEESIKVSGTWSFEEVVPAPHKVKYEWNGDVPSDEYEQTLPVDETTYVKGQPYDVDATFTNSMTVEHKDAYGNVDGRWTFSGWTDPGNGVMGESDVTVTGMWTYEDQEVATHSITYQWENAPEGDYAPTLPLDKRTYVKGEGYEVSSSYPAGYTIEELDAYTNVKGVWTFSGWTDPNNGTMGDENIVIIGSWAYEPVAVAMHGVTYDWGTENIPDDVLKPVDPDQYVKNQQYEVDATYAAGMRIDSKDQYGNVNGYYTFSGWTDPNNGVMGEGDVVITGSWTHTAVEVQTHKVHYDWGTPGAEVLDTYSIPVDPNGYVLGQPYAIDQTTYDVVETHDDFGNVNGRWMFSGWTDPNKGMMGASDVTVGGTWSYEPVEVATHDVTYDWGDNAPEGASKPAGVSGLVNGEPYGLDASYTSSTVVEHKDIYGNVDGRWTFSGWNDPNGGVMANDNVVITGTWTYAAVEVSAFSVVYQWVNEPMGDYAQTLPTDGNEYVKGQPYDVDATFAAGVTVEHKDAFGNVDGRWTFSGWTDAHDGTMVEGGVVIGGSWTYENVAVADHGVTYAWENAPEGEYQQTLPVDPQRYVNNEPYDVDGVFVNGTTVEHKDAYGNVDGRWTFGGWNAPNDGVMGDEDVVVTGAWTYVEVAVDEHGVSYEWTNAPDGEYAQTLPTDGNAYVSGQPYDVDAAFAAGTTVEHEDAYGNVDGRWVFGGWNDPNNGIMGNDDVKVNGSWTYAAVSVPTYGVVYEWTSAPDGEYAQTLPTDGNAYVSGQSYQVDASFAAGTTVEHKDAYGNVDGRWTFSGWNDEHDGTMVEGGVTVGGSWTYEDVAVDEYGVSYEWTNAPDGEYAQTLPTDGNAYVSGQPYDVDAAFAAGTTVEHEDAYGNVDGRWVFGGWNDPNEGVMGTSDVVVRGAWSYSSEDVNTHLVTYEWTGAPSGDGYAQPLPFDGNAYVNGQPYDVDATFANGTIVEHRDAYGNVDGRWTFGGWSDPNNGVMGDIDVTITGVWTYEDVAVGTHAVNYRWTGEPTDEYAQTLPIDGDTYVNGQGYDVDATFSNGTAVEHKDAYGNVDGRWVFGGWNDPNNGVMGNGDVVIEGSWSYESVTVDTHTVSYEWTGAPTGEYLQVIPFDGNAYVSGQPYDVDASFANGTTVEHKDAYGNVDGRWTFSGWNDPNAGVMGDNNVTVTGAWSYEALVVPAYGVAYEWTGEPTGEYAQALPTDAGLYVSGQSYQVDATFAAGTTVEHKDAYGNVDGRWIFGGWNDEHDGTMVEGGVTVGGSWTYEDVAVDEHGVSYEWTNAPDGEYAQTLPTDGNAYVSGQPYDVDAAFAAGTTVEHEDAYGNVDGRWTFSGWNDPSNGVMGENDVVVTGAWAYEAVTVDAHRVYYDWGTAAPEVLAVYTLPANGATYVNGQPYTVDATAYQPVNTHDAFGNINGVYTFSGWTDPGNGTMGNADITVQGAWSFQSVTVPAYGVSYDWGTDNIPGGAILPQSIDGLAFNQSYAVDGQYYAGYQVTDESGVYTFSGWTDPNNGVMGEQNTVISGRWTYEPAEYTVVYQWTNAPATAVIPSGGSFAYNAPFAVDTAFVPGTTVSDATGTWTFGGWDAEDFAVTGNVTITGAWEFAAAQYVVNFVDYEGTELGTGTYVYNDAVVAPATPTRPDEGTTQYAFAGWRDANGVLYTGTELPPVTGDMTYTAEYVASTTPPTPPTPVTPTPATPTPTPTPTPLPTPGTPPADNPLTPIIAPVVDALATAAETVIGDNATPLAQNTEPRETEIGDNETPLAGVHAWCWVHWYIILGIIVTAVYAACVALRRGLFSRKLKKYEDDLTGGGDPAPGAPSTDGDVAAPVMPKSVPAGATLAAGLGE</sequence>
<dbReference type="SMART" id="SM00635">
    <property type="entry name" value="BID_2"/>
    <property type="match status" value="1"/>
</dbReference>
<protein>
    <recommendedName>
        <fullName evidence="3">BIG2 domain-containing protein</fullName>
    </recommendedName>
</protein>
<dbReference type="RefSeq" id="WP_114544906.1">
    <property type="nucleotide sequence ID" value="NZ_PPTT01000002.1"/>
</dbReference>
<feature type="transmembrane region" description="Helical" evidence="2">
    <location>
        <begin position="3418"/>
        <end position="3439"/>
    </location>
</feature>
<reference evidence="4 6" key="1">
    <citation type="journal article" date="2018" name="Elife">
        <title>Discovery and characterization of a prevalent human gut bacterial enzyme sufficient for the inactivation of a family of plant toxins.</title>
        <authorList>
            <person name="Koppel N."/>
            <person name="Bisanz J.E."/>
            <person name="Pandelia M.E."/>
            <person name="Turnbaugh P.J."/>
            <person name="Balskus E.P."/>
        </authorList>
    </citation>
    <scope>NUCLEOTIDE SEQUENCE [LARGE SCALE GENOMIC DNA]</scope>
    <source>
        <strain evidence="4 6">DSM 16107</strain>
    </source>
</reference>
<dbReference type="Pfam" id="PF18655">
    <property type="entry name" value="SHIRT"/>
    <property type="match status" value="2"/>
</dbReference>
<dbReference type="Proteomes" id="UP000253817">
    <property type="component" value="Unassembled WGS sequence"/>
</dbReference>
<dbReference type="InterPro" id="IPR041030">
    <property type="entry name" value="SHIRT"/>
</dbReference>
<evidence type="ECO:0000313" key="5">
    <source>
        <dbReference type="EMBL" id="RNM43394.1"/>
    </source>
</evidence>
<dbReference type="EMBL" id="PPTT01000002">
    <property type="protein sequence ID" value="RDB71399.1"/>
    <property type="molecule type" value="Genomic_DNA"/>
</dbReference>
<dbReference type="EMBL" id="QICC01000001">
    <property type="protein sequence ID" value="RNM43394.1"/>
    <property type="molecule type" value="Genomic_DNA"/>
</dbReference>